<dbReference type="EMBL" id="CP002193">
    <property type="protein sequence ID" value="AFD27673.1"/>
    <property type="molecule type" value="Genomic_DNA"/>
</dbReference>
<evidence type="ECO:0000313" key="3">
    <source>
        <dbReference type="Proteomes" id="UP000007575"/>
    </source>
</evidence>
<keyword evidence="1" id="KW-1133">Transmembrane helix</keyword>
<dbReference type="Proteomes" id="UP000007575">
    <property type="component" value="Plasmid P2"/>
</dbReference>
<evidence type="ECO:0000313" key="2">
    <source>
        <dbReference type="EMBL" id="AFD27673.1"/>
    </source>
</evidence>
<name>H8H2C6_DEIGI</name>
<proteinExistence type="predicted"/>
<accession>H8H2C6</accession>
<geneLocation type="plasmid" evidence="2 3">
    <name>P2</name>
</geneLocation>
<organism evidence="2 3">
    <name type="scientific">Deinococcus gobiensis (strain DSM 21396 / JCM 16679 / CGMCC 1.7299 / I-0)</name>
    <dbReference type="NCBI Taxonomy" id="745776"/>
    <lineage>
        <taxon>Bacteria</taxon>
        <taxon>Thermotogati</taxon>
        <taxon>Deinococcota</taxon>
        <taxon>Deinococci</taxon>
        <taxon>Deinococcales</taxon>
        <taxon>Deinococcaceae</taxon>
        <taxon>Deinococcus</taxon>
    </lineage>
</organism>
<keyword evidence="2" id="KW-0614">Plasmid</keyword>
<gene>
    <name evidence="2" type="ordered locus">DGo_PB0404</name>
</gene>
<reference evidence="2 3" key="1">
    <citation type="journal article" date="2012" name="PLoS ONE">
        <title>Genome sequence and transcriptome analysis of the radioresistant bacterium Deinococcus gobiensis: insights into the extreme environmental adaptations.</title>
        <authorList>
            <person name="Yuan M."/>
            <person name="Chen M."/>
            <person name="Zhang W."/>
            <person name="Lu W."/>
            <person name="Wang J."/>
            <person name="Yang M."/>
            <person name="Zhao P."/>
            <person name="Tang R."/>
            <person name="Li X."/>
            <person name="Hao Y."/>
            <person name="Zhou Z."/>
            <person name="Zhan Y."/>
            <person name="Yu H."/>
            <person name="Teng C."/>
            <person name="Yan Y."/>
            <person name="Ping S."/>
            <person name="Wang Y."/>
            <person name="Lin M."/>
        </authorList>
    </citation>
    <scope>NUCLEOTIDE SEQUENCE [LARGE SCALE GENOMIC DNA]</scope>
    <source>
        <strain evidence="3">DSM 21396 / JCM 16679 / CGMCC 1.7299 / I-0</strain>
        <plasmid evidence="2">P2</plasmid>
    </source>
</reference>
<protein>
    <submittedName>
        <fullName evidence="2">Uncharacterized protein</fullName>
    </submittedName>
</protein>
<keyword evidence="3" id="KW-1185">Reference proteome</keyword>
<sequence length="62" mass="6970">MEEVIDATWFWLRLAGAAVLLGAGFSLTALKLPPRQRLWLVLIVCPLLAFWPLGLAFLRHTP</sequence>
<dbReference type="KEGG" id="dgo:DGo_PB0404"/>
<dbReference type="HOGENOM" id="CLU_2896628_0_0_0"/>
<keyword evidence="1" id="KW-0812">Transmembrane</keyword>
<dbReference type="AlphaFoldDB" id="H8H2C6"/>
<keyword evidence="1" id="KW-0472">Membrane</keyword>
<dbReference type="RefSeq" id="WP_014686765.1">
    <property type="nucleotide sequence ID" value="NC_017791.1"/>
</dbReference>
<feature type="transmembrane region" description="Helical" evidence="1">
    <location>
        <begin position="12"/>
        <end position="32"/>
    </location>
</feature>
<evidence type="ECO:0000256" key="1">
    <source>
        <dbReference type="SAM" id="Phobius"/>
    </source>
</evidence>
<feature type="transmembrane region" description="Helical" evidence="1">
    <location>
        <begin position="38"/>
        <end position="58"/>
    </location>
</feature>